<accession>A0A9W9PB72</accession>
<reference evidence="3" key="1">
    <citation type="submission" date="2022-11" db="EMBL/GenBank/DDBJ databases">
        <authorList>
            <person name="Petersen C."/>
        </authorList>
    </citation>
    <scope>NUCLEOTIDE SEQUENCE</scope>
    <source>
        <strain evidence="3">IBT 23319</strain>
    </source>
</reference>
<dbReference type="Proteomes" id="UP001147733">
    <property type="component" value="Unassembled WGS sequence"/>
</dbReference>
<reference evidence="3" key="2">
    <citation type="journal article" date="2023" name="IMA Fungus">
        <title>Comparative genomic study of the Penicillium genus elucidates a diverse pangenome and 15 lateral gene transfer events.</title>
        <authorList>
            <person name="Petersen C."/>
            <person name="Sorensen T."/>
            <person name="Nielsen M.R."/>
            <person name="Sondergaard T.E."/>
            <person name="Sorensen J.L."/>
            <person name="Fitzpatrick D.A."/>
            <person name="Frisvad J.C."/>
            <person name="Nielsen K.L."/>
        </authorList>
    </citation>
    <scope>NUCLEOTIDE SEQUENCE</scope>
    <source>
        <strain evidence="3">IBT 23319</strain>
    </source>
</reference>
<keyword evidence="4" id="KW-1185">Reference proteome</keyword>
<dbReference type="SUPFAM" id="SSF53474">
    <property type="entry name" value="alpha/beta-Hydrolases"/>
    <property type="match status" value="1"/>
</dbReference>
<dbReference type="EMBL" id="JAPQKT010000002">
    <property type="protein sequence ID" value="KAJ5241244.1"/>
    <property type="molecule type" value="Genomic_DNA"/>
</dbReference>
<proteinExistence type="predicted"/>
<protein>
    <recommendedName>
        <fullName evidence="2">Alpha/beta hydrolase fold-3 domain-containing protein</fullName>
    </recommendedName>
</protein>
<sequence>MTAALDPINQSFVKELSKGQPLYEKTPEDARQVLETLQKHIPSSHITQDYIDVPFASGSVKTVIFRPQNANRNIPSIFYTHGGGSTVFGSLMEDLAHQTGAAVIFPHFTPAPEKQYPSQFEELFAVLSYMVEHGSEHNLKTENMAFAGDSAGGQMAIAMVQLALRNNLALNIAHLVLFYPVTDTHQKSTTYKTFKKGPYLTERTMDWMVDAFLPNKADRCNSLTSPLSFLSDGELAQFPPTTLFLSGADPLIAEGEAFGLRLQENGVETSIMKADGQIHDFVMLEPIRRTATAKAVVELAAAHLKKGLE</sequence>
<dbReference type="OrthoDB" id="408631at2759"/>
<dbReference type="PANTHER" id="PTHR48081">
    <property type="entry name" value="AB HYDROLASE SUPERFAMILY PROTEIN C4A8.06C"/>
    <property type="match status" value="1"/>
</dbReference>
<dbReference type="AlphaFoldDB" id="A0A9W9PB72"/>
<dbReference type="Gene3D" id="3.40.50.1820">
    <property type="entry name" value="alpha/beta hydrolase"/>
    <property type="match status" value="1"/>
</dbReference>
<dbReference type="GO" id="GO:0072330">
    <property type="term" value="P:monocarboxylic acid biosynthetic process"/>
    <property type="evidence" value="ECO:0007669"/>
    <property type="project" value="UniProtKB-ARBA"/>
</dbReference>
<feature type="domain" description="Alpha/beta hydrolase fold-3" evidence="2">
    <location>
        <begin position="77"/>
        <end position="282"/>
    </location>
</feature>
<dbReference type="InterPro" id="IPR029058">
    <property type="entry name" value="AB_hydrolase_fold"/>
</dbReference>
<dbReference type="Pfam" id="PF07859">
    <property type="entry name" value="Abhydrolase_3"/>
    <property type="match status" value="1"/>
</dbReference>
<dbReference type="PANTHER" id="PTHR48081:SF8">
    <property type="entry name" value="ALPHA_BETA HYDROLASE FOLD-3 DOMAIN-CONTAINING PROTEIN-RELATED"/>
    <property type="match status" value="1"/>
</dbReference>
<keyword evidence="1" id="KW-0378">Hydrolase</keyword>
<dbReference type="RefSeq" id="XP_056504249.1">
    <property type="nucleotide sequence ID" value="XM_056641755.1"/>
</dbReference>
<dbReference type="GO" id="GO:0016787">
    <property type="term" value="F:hydrolase activity"/>
    <property type="evidence" value="ECO:0007669"/>
    <property type="project" value="UniProtKB-KW"/>
</dbReference>
<evidence type="ECO:0000259" key="2">
    <source>
        <dbReference type="Pfam" id="PF07859"/>
    </source>
</evidence>
<evidence type="ECO:0000313" key="3">
    <source>
        <dbReference type="EMBL" id="KAJ5241244.1"/>
    </source>
</evidence>
<dbReference type="GeneID" id="81380922"/>
<gene>
    <name evidence="3" type="ORF">N7469_002835</name>
</gene>
<organism evidence="3 4">
    <name type="scientific">Penicillium citrinum</name>
    <dbReference type="NCBI Taxonomy" id="5077"/>
    <lineage>
        <taxon>Eukaryota</taxon>
        <taxon>Fungi</taxon>
        <taxon>Dikarya</taxon>
        <taxon>Ascomycota</taxon>
        <taxon>Pezizomycotina</taxon>
        <taxon>Eurotiomycetes</taxon>
        <taxon>Eurotiomycetidae</taxon>
        <taxon>Eurotiales</taxon>
        <taxon>Aspergillaceae</taxon>
        <taxon>Penicillium</taxon>
    </lineage>
</organism>
<dbReference type="InterPro" id="IPR050300">
    <property type="entry name" value="GDXG_lipolytic_enzyme"/>
</dbReference>
<dbReference type="GO" id="GO:0017000">
    <property type="term" value="P:antibiotic biosynthetic process"/>
    <property type="evidence" value="ECO:0007669"/>
    <property type="project" value="UniProtKB-ARBA"/>
</dbReference>
<comment type="caution">
    <text evidence="3">The sequence shown here is derived from an EMBL/GenBank/DDBJ whole genome shotgun (WGS) entry which is preliminary data.</text>
</comment>
<dbReference type="InterPro" id="IPR013094">
    <property type="entry name" value="AB_hydrolase_3"/>
</dbReference>
<evidence type="ECO:0000313" key="4">
    <source>
        <dbReference type="Proteomes" id="UP001147733"/>
    </source>
</evidence>
<name>A0A9W9PB72_PENCI</name>
<evidence type="ECO:0000256" key="1">
    <source>
        <dbReference type="ARBA" id="ARBA00022801"/>
    </source>
</evidence>